<dbReference type="Proteomes" id="UP000064189">
    <property type="component" value="Unassembled WGS sequence"/>
</dbReference>
<sequence>MLKKSILTIAVLFVVLHFPVYAESSSSLEQLDNISDRALEMTKLKRYGDSEKMLTYFSDRFLKETAKEQILDMDELRIITVAHNEALMTIKDMNKGDSEKVNSVTKFRLVVDAVKSTHQPLWTEMEDQMMSSFQQTKNAAIKQDAITFNSQLNLFLSQYEMIYPSLKVDLSKETMQQLDTRIQYINQYRPEVINDGESQKELDALQTELTSIFEDMGEDDTDPSLWWVIISTGSIIIMTLSYVGWRKYKGDREKPRKQHND</sequence>
<dbReference type="EMBL" id="LNNH01000055">
    <property type="protein sequence ID" value="KWW11331.1"/>
    <property type="molecule type" value="Genomic_DNA"/>
</dbReference>
<gene>
    <name evidence="2" type="ORF">AS888_02015</name>
</gene>
<evidence type="ECO:0000313" key="3">
    <source>
        <dbReference type="Proteomes" id="UP000064189"/>
    </source>
</evidence>
<evidence type="ECO:0000313" key="2">
    <source>
        <dbReference type="EMBL" id="KWW11331.1"/>
    </source>
</evidence>
<dbReference type="InterPro" id="IPR014231">
    <property type="entry name" value="Spore_YpjB"/>
</dbReference>
<keyword evidence="1" id="KW-1133">Transmembrane helix</keyword>
<keyword evidence="3" id="KW-1185">Reference proteome</keyword>
<accession>A0A109MSI5</accession>
<name>A0A109MSI5_9BACI</name>
<evidence type="ECO:0000256" key="1">
    <source>
        <dbReference type="SAM" id="Phobius"/>
    </source>
</evidence>
<keyword evidence="1" id="KW-0812">Transmembrane</keyword>
<keyword evidence="1" id="KW-0472">Membrane</keyword>
<dbReference type="AlphaFoldDB" id="A0A109MSI5"/>
<dbReference type="RefSeq" id="WP_061144272.1">
    <property type="nucleotide sequence ID" value="NZ_LNNH01000055.1"/>
</dbReference>
<protein>
    <submittedName>
        <fullName evidence="2">Sporulation protein YpjB</fullName>
    </submittedName>
</protein>
<proteinExistence type="predicted"/>
<comment type="caution">
    <text evidence="2">The sequence shown here is derived from an EMBL/GenBank/DDBJ whole genome shotgun (WGS) entry which is preliminary data.</text>
</comment>
<organism evidence="2 3">
    <name type="scientific">Peribacillus simplex</name>
    <dbReference type="NCBI Taxonomy" id="1478"/>
    <lineage>
        <taxon>Bacteria</taxon>
        <taxon>Bacillati</taxon>
        <taxon>Bacillota</taxon>
        <taxon>Bacilli</taxon>
        <taxon>Bacillales</taxon>
        <taxon>Bacillaceae</taxon>
        <taxon>Peribacillus</taxon>
    </lineage>
</organism>
<feature type="transmembrane region" description="Helical" evidence="1">
    <location>
        <begin position="225"/>
        <end position="245"/>
    </location>
</feature>
<dbReference type="NCBIfam" id="TIGR02878">
    <property type="entry name" value="spore_ypjB"/>
    <property type="match status" value="1"/>
</dbReference>
<reference evidence="2 3" key="1">
    <citation type="submission" date="2015-11" db="EMBL/GenBank/DDBJ databases">
        <title>Genome Sequence of Bacillus simplex strain VanAntwerpen2.</title>
        <authorList>
            <person name="Couger M.B."/>
        </authorList>
    </citation>
    <scope>NUCLEOTIDE SEQUENCE [LARGE SCALE GENOMIC DNA]</scope>
    <source>
        <strain evidence="2 3">VanAntwerpen02</strain>
    </source>
</reference>
<dbReference type="Pfam" id="PF09577">
    <property type="entry name" value="Spore_YpjB"/>
    <property type="match status" value="1"/>
</dbReference>